<organism evidence="1 2">
    <name type="scientific">Runella salmonicolor</name>
    <dbReference type="NCBI Taxonomy" id="2950278"/>
    <lineage>
        <taxon>Bacteria</taxon>
        <taxon>Pseudomonadati</taxon>
        <taxon>Bacteroidota</taxon>
        <taxon>Cytophagia</taxon>
        <taxon>Cytophagales</taxon>
        <taxon>Spirosomataceae</taxon>
        <taxon>Runella</taxon>
    </lineage>
</organism>
<comment type="caution">
    <text evidence="1">The sequence shown here is derived from an EMBL/GenBank/DDBJ whole genome shotgun (WGS) entry which is preliminary data.</text>
</comment>
<dbReference type="EMBL" id="JAMZEL010000001">
    <property type="protein sequence ID" value="MCP1381916.1"/>
    <property type="molecule type" value="Genomic_DNA"/>
</dbReference>
<accession>A0ABT1FJH1</accession>
<gene>
    <name evidence="1" type="ORF">NCI00_05740</name>
</gene>
<protein>
    <submittedName>
        <fullName evidence="1">Uncharacterized protein</fullName>
    </submittedName>
</protein>
<sequence>MNYTTVNINSEVNTDDLILPENLQMTLDEIENTGDNQPIIVNADYTIISGISTYLLAIKEGKEKIIVKAMSRFSKINVLDRKAA</sequence>
<name>A0ABT1FJH1_9BACT</name>
<reference evidence="1 2" key="1">
    <citation type="submission" date="2022-06" db="EMBL/GenBank/DDBJ databases">
        <title>Runella sp. S5 genome sequencing.</title>
        <authorList>
            <person name="Park S."/>
        </authorList>
    </citation>
    <scope>NUCLEOTIDE SEQUENCE [LARGE SCALE GENOMIC DNA]</scope>
    <source>
        <strain evidence="1 2">S5</strain>
    </source>
</reference>
<keyword evidence="2" id="KW-1185">Reference proteome</keyword>
<dbReference type="Proteomes" id="UP001204772">
    <property type="component" value="Unassembled WGS sequence"/>
</dbReference>
<evidence type="ECO:0000313" key="2">
    <source>
        <dbReference type="Proteomes" id="UP001204772"/>
    </source>
</evidence>
<dbReference type="RefSeq" id="WP_253525929.1">
    <property type="nucleotide sequence ID" value="NZ_JAMZEL010000001.1"/>
</dbReference>
<proteinExistence type="predicted"/>
<evidence type="ECO:0000313" key="1">
    <source>
        <dbReference type="EMBL" id="MCP1381916.1"/>
    </source>
</evidence>